<dbReference type="RefSeq" id="WP_141147509.1">
    <property type="nucleotide sequence ID" value="NZ_VHLG01000001.1"/>
</dbReference>
<comment type="caution">
    <text evidence="2">The sequence shown here is derived from an EMBL/GenBank/DDBJ whole genome shotgun (WGS) entry which is preliminary data.</text>
</comment>
<evidence type="ECO:0000313" key="3">
    <source>
        <dbReference type="Proteomes" id="UP000318801"/>
    </source>
</evidence>
<evidence type="ECO:0000313" key="2">
    <source>
        <dbReference type="EMBL" id="TPW33570.1"/>
    </source>
</evidence>
<organism evidence="2 3">
    <name type="scientific">Martelella alba</name>
    <dbReference type="NCBI Taxonomy" id="2590451"/>
    <lineage>
        <taxon>Bacteria</taxon>
        <taxon>Pseudomonadati</taxon>
        <taxon>Pseudomonadota</taxon>
        <taxon>Alphaproteobacteria</taxon>
        <taxon>Hyphomicrobiales</taxon>
        <taxon>Aurantimonadaceae</taxon>
        <taxon>Martelella</taxon>
    </lineage>
</organism>
<gene>
    <name evidence="2" type="ORF">FJU08_03190</name>
</gene>
<evidence type="ECO:0000256" key="1">
    <source>
        <dbReference type="SAM" id="SignalP"/>
    </source>
</evidence>
<proteinExistence type="predicted"/>
<name>A0A506UJS6_9HYPH</name>
<keyword evidence="3" id="KW-1185">Reference proteome</keyword>
<protein>
    <submittedName>
        <fullName evidence="2">Entericidin</fullName>
    </submittedName>
</protein>
<dbReference type="Proteomes" id="UP000318801">
    <property type="component" value="Unassembled WGS sequence"/>
</dbReference>
<feature type="chain" id="PRO_5021302661" evidence="1">
    <location>
        <begin position="19"/>
        <end position="51"/>
    </location>
</feature>
<dbReference type="PROSITE" id="PS51257">
    <property type="entry name" value="PROKAR_LIPOPROTEIN"/>
    <property type="match status" value="1"/>
</dbReference>
<dbReference type="OrthoDB" id="7916802at2"/>
<accession>A0A506UJS6</accession>
<sequence>MRKSLAIISLFLTGLAVSSCGNTIRGMGQDTANAIDATQNAGQNVQHAAER</sequence>
<dbReference type="EMBL" id="VHLG01000001">
    <property type="protein sequence ID" value="TPW33570.1"/>
    <property type="molecule type" value="Genomic_DNA"/>
</dbReference>
<keyword evidence="1" id="KW-0732">Signal</keyword>
<feature type="signal peptide" evidence="1">
    <location>
        <begin position="1"/>
        <end position="18"/>
    </location>
</feature>
<reference evidence="2 3" key="1">
    <citation type="submission" date="2019-06" db="EMBL/GenBank/DDBJ databases">
        <authorList>
            <person name="Li M."/>
        </authorList>
    </citation>
    <scope>NUCLEOTIDE SEQUENCE [LARGE SCALE GENOMIC DNA]</scope>
    <source>
        <strain evidence="2 3">BGMRC2036</strain>
    </source>
</reference>
<dbReference type="AlphaFoldDB" id="A0A506UJS6"/>